<protein>
    <submittedName>
        <fullName evidence="1">Uncharacterized protein</fullName>
    </submittedName>
</protein>
<dbReference type="EMBL" id="CAJNOC010000065">
    <property type="protein sequence ID" value="CAF0711477.1"/>
    <property type="molecule type" value="Genomic_DNA"/>
</dbReference>
<evidence type="ECO:0000313" key="2">
    <source>
        <dbReference type="Proteomes" id="UP000663879"/>
    </source>
</evidence>
<organism evidence="1 2">
    <name type="scientific">Brachionus calyciflorus</name>
    <dbReference type="NCBI Taxonomy" id="104777"/>
    <lineage>
        <taxon>Eukaryota</taxon>
        <taxon>Metazoa</taxon>
        <taxon>Spiralia</taxon>
        <taxon>Gnathifera</taxon>
        <taxon>Rotifera</taxon>
        <taxon>Eurotatoria</taxon>
        <taxon>Monogononta</taxon>
        <taxon>Pseudotrocha</taxon>
        <taxon>Ploima</taxon>
        <taxon>Brachionidae</taxon>
        <taxon>Brachionus</taxon>
    </lineage>
</organism>
<accession>A0A813M919</accession>
<name>A0A813M919_9BILA</name>
<keyword evidence="2" id="KW-1185">Reference proteome</keyword>
<evidence type="ECO:0000313" key="1">
    <source>
        <dbReference type="EMBL" id="CAF0711477.1"/>
    </source>
</evidence>
<dbReference type="AlphaFoldDB" id="A0A813M919"/>
<dbReference type="Proteomes" id="UP000663879">
    <property type="component" value="Unassembled WGS sequence"/>
</dbReference>
<comment type="caution">
    <text evidence="1">The sequence shown here is derived from an EMBL/GenBank/DDBJ whole genome shotgun (WGS) entry which is preliminary data.</text>
</comment>
<reference evidence="1" key="1">
    <citation type="submission" date="2021-02" db="EMBL/GenBank/DDBJ databases">
        <authorList>
            <person name="Nowell W R."/>
        </authorList>
    </citation>
    <scope>NUCLEOTIDE SEQUENCE</scope>
    <source>
        <strain evidence="1">Ploen Becks lab</strain>
    </source>
</reference>
<gene>
    <name evidence="1" type="ORF">OXX778_LOCUS1105</name>
</gene>
<proteinExistence type="predicted"/>
<sequence>MTKNILNRLEKTSNFNSNYVTFQKTRTPSFLQNNSSKMIKNLIESQLNENKNKFVYRTQQETEELYAFKYQKEYYEVIICGYGLDEYTNIYDRIEEMKKVNSFSDYKALVNNWPPNSFKSGVTAHPTDLNLRVIILDIDRKLKNICFILNHQKKECIKQHCCLKCANHSHSVDMCKSQFEKCINCLGPHKSYSDCCENFSRKKLKVNRFILKILLDFQTEKNYQLAKKVETVLTDKMQQHELRLKHIEQANNIRTENIKEIRESLTMINKNI</sequence>